<dbReference type="SUPFAM" id="SSF53448">
    <property type="entry name" value="Nucleotide-diphospho-sugar transferases"/>
    <property type="match status" value="1"/>
</dbReference>
<dbReference type="PANTHER" id="PTHR47183:SF1">
    <property type="entry name" value="GLUCOSE-1-PHOSPHATE CYTIDYLYLTRANSFERASE"/>
    <property type="match status" value="1"/>
</dbReference>
<name>C6XLZ2_HIRBI</name>
<reference evidence="3" key="1">
    <citation type="journal article" date="2011" name="J. Bacteriol.">
        <title>Genome sequences of eight morphologically diverse alphaproteobacteria.</title>
        <authorList>
            <consortium name="US DOE Joint Genome Institute"/>
            <person name="Brown P.J."/>
            <person name="Kysela D.T."/>
            <person name="Buechlein A."/>
            <person name="Hemmerich C."/>
            <person name="Brun Y.V."/>
        </authorList>
    </citation>
    <scope>NUCLEOTIDE SEQUENCE [LARGE SCALE GENOMIC DNA]</scope>
    <source>
        <strain evidence="3">ATCC 49814 / DSM 5838 / IFAM 1418</strain>
    </source>
</reference>
<evidence type="ECO:0000259" key="1">
    <source>
        <dbReference type="Pfam" id="PF00483"/>
    </source>
</evidence>
<keyword evidence="2" id="KW-0808">Transferase</keyword>
<dbReference type="CDD" id="cd02524">
    <property type="entry name" value="G1P_cytidylyltransferase"/>
    <property type="match status" value="1"/>
</dbReference>
<organism evidence="2 3">
    <name type="scientific">Hirschia baltica (strain ATCC 49814 / DSM 5838 / IFAM 1418)</name>
    <dbReference type="NCBI Taxonomy" id="582402"/>
    <lineage>
        <taxon>Bacteria</taxon>
        <taxon>Pseudomonadati</taxon>
        <taxon>Pseudomonadota</taxon>
        <taxon>Alphaproteobacteria</taxon>
        <taxon>Hyphomonadales</taxon>
        <taxon>Hyphomonadaceae</taxon>
        <taxon>Hirschia</taxon>
    </lineage>
</organism>
<dbReference type="Proteomes" id="UP000002745">
    <property type="component" value="Chromosome"/>
</dbReference>
<dbReference type="InterPro" id="IPR005835">
    <property type="entry name" value="NTP_transferase_dom"/>
</dbReference>
<dbReference type="HOGENOM" id="CLU_029499_10_0_5"/>
<dbReference type="InterPro" id="IPR013446">
    <property type="entry name" value="G1P_cyt_trans-like"/>
</dbReference>
<sequence length="256" mass="28627">MKVVILAGGYGTRISEETSVRPKPMVEIGGRPILWHIMRTYAMHGHTDFVILAGYKAEFIKNYFMNYARINSDFTINTKTGEVLWSNNDLEDWNVTVLDTGVETMTGGRIKRAREVIGNERFLLTYGDGVTDLDINALIEHHDKAGNMATLTAVTQPGRFGALGLENNNTHVRAFREKGATDGGLINGGYFVCEPGVYDLIEGDDTVWEDAPIEQMVELGKLGSFHHKGYWQNMDTLRDKNVLEKLWASGNAPWKA</sequence>
<keyword evidence="3" id="KW-1185">Reference proteome</keyword>
<accession>C6XLZ2</accession>
<feature type="domain" description="Nucleotidyl transferase" evidence="1">
    <location>
        <begin position="2"/>
        <end position="202"/>
    </location>
</feature>
<dbReference type="KEGG" id="hba:Hbal_2143"/>
<dbReference type="Pfam" id="PF00483">
    <property type="entry name" value="NTP_transferase"/>
    <property type="match status" value="1"/>
</dbReference>
<dbReference type="OrthoDB" id="9814110at2"/>
<dbReference type="InterPro" id="IPR046981">
    <property type="entry name" value="G1P_cyt_trans"/>
</dbReference>
<dbReference type="GO" id="GO:0009243">
    <property type="term" value="P:O antigen biosynthetic process"/>
    <property type="evidence" value="ECO:0007669"/>
    <property type="project" value="InterPro"/>
</dbReference>
<evidence type="ECO:0000313" key="3">
    <source>
        <dbReference type="Proteomes" id="UP000002745"/>
    </source>
</evidence>
<dbReference type="EMBL" id="CP001678">
    <property type="protein sequence ID" value="ACT59824.1"/>
    <property type="molecule type" value="Genomic_DNA"/>
</dbReference>
<dbReference type="Gene3D" id="3.90.550.10">
    <property type="entry name" value="Spore Coat Polysaccharide Biosynthesis Protein SpsA, Chain A"/>
    <property type="match status" value="1"/>
</dbReference>
<dbReference type="InterPro" id="IPR029044">
    <property type="entry name" value="Nucleotide-diphossugar_trans"/>
</dbReference>
<dbReference type="eggNOG" id="COG1208">
    <property type="taxonomic scope" value="Bacteria"/>
</dbReference>
<keyword evidence="2" id="KW-0548">Nucleotidyltransferase</keyword>
<dbReference type="GO" id="GO:0047343">
    <property type="term" value="F:glucose-1-phosphate cytidylyltransferase activity"/>
    <property type="evidence" value="ECO:0007669"/>
    <property type="project" value="InterPro"/>
</dbReference>
<evidence type="ECO:0000313" key="2">
    <source>
        <dbReference type="EMBL" id="ACT59824.1"/>
    </source>
</evidence>
<dbReference type="RefSeq" id="WP_015827974.1">
    <property type="nucleotide sequence ID" value="NC_012982.1"/>
</dbReference>
<protein>
    <submittedName>
        <fullName evidence="2">Glucose-1-phosphate cytidylyltransferase</fullName>
    </submittedName>
</protein>
<gene>
    <name evidence="2" type="ordered locus">Hbal_2143</name>
</gene>
<proteinExistence type="predicted"/>
<dbReference type="NCBIfam" id="TIGR02623">
    <property type="entry name" value="G1P_cyt_trans"/>
    <property type="match status" value="1"/>
</dbReference>
<dbReference type="AlphaFoldDB" id="C6XLZ2"/>
<dbReference type="STRING" id="582402.Hbal_2143"/>
<dbReference type="PANTHER" id="PTHR47183">
    <property type="entry name" value="GLUCOSE-1-PHOSPHATE CYTIDYLYLTRANSFERASE-RELATED"/>
    <property type="match status" value="1"/>
</dbReference>